<sequence length="195" mass="20980">RLKGVSKITQDSDEEPKYERKSENVASGIISGATKFGDGIYKGITGVITKPIVGGREKGVQGFFKGLGKGVVGVVAKPVAGALNLVSDTFDGISHTPSYIRKKIHSHKLGGVPVRVARVIESNHFSEYNLEKALAQKTVLSFPHGDYAKQHEISKESASKLAEETFLSFQSMRTGKQGVISTSSRILIVPLKNGK</sequence>
<evidence type="ECO:0008006" key="5">
    <source>
        <dbReference type="Google" id="ProtNLM"/>
    </source>
</evidence>
<proteinExistence type="inferred from homology"/>
<keyword evidence="4" id="KW-1185">Reference proteome</keyword>
<accession>A0ABV2AUD0</accession>
<gene>
    <name evidence="3" type="ORF">MHBO_004834</name>
</gene>
<protein>
    <recommendedName>
        <fullName evidence="5">Vacuolar protein sorting-associated protein 13 DH-like domain-containing protein</fullName>
    </recommendedName>
</protein>
<evidence type="ECO:0000313" key="4">
    <source>
        <dbReference type="Proteomes" id="UP001439008"/>
    </source>
</evidence>
<dbReference type="EMBL" id="JBDODL010005434">
    <property type="protein sequence ID" value="MES1923285.1"/>
    <property type="molecule type" value="Genomic_DNA"/>
</dbReference>
<dbReference type="Proteomes" id="UP001439008">
    <property type="component" value="Unassembled WGS sequence"/>
</dbReference>
<feature type="non-terminal residue" evidence="3">
    <location>
        <position position="195"/>
    </location>
</feature>
<feature type="region of interest" description="Disordered" evidence="2">
    <location>
        <begin position="1"/>
        <end position="20"/>
    </location>
</feature>
<name>A0ABV2AUD0_9EUKA</name>
<organism evidence="3 4">
    <name type="scientific">Bonamia ostreae</name>
    <dbReference type="NCBI Taxonomy" id="126728"/>
    <lineage>
        <taxon>Eukaryota</taxon>
        <taxon>Sar</taxon>
        <taxon>Rhizaria</taxon>
        <taxon>Endomyxa</taxon>
        <taxon>Ascetosporea</taxon>
        <taxon>Haplosporida</taxon>
        <taxon>Bonamia</taxon>
    </lineage>
</organism>
<comment type="caution">
    <text evidence="3">The sequence shown here is derived from an EMBL/GenBank/DDBJ whole genome shotgun (WGS) entry which is preliminary data.</text>
</comment>
<reference evidence="3 4" key="1">
    <citation type="journal article" date="2024" name="BMC Biol.">
        <title>Comparative genomics of Ascetosporea gives new insight into the evolutionary basis for animal parasitism in Rhizaria.</title>
        <authorList>
            <person name="Hiltunen Thoren M."/>
            <person name="Onut-Brannstrom I."/>
            <person name="Alfjorden A."/>
            <person name="Peckova H."/>
            <person name="Swords F."/>
            <person name="Hooper C."/>
            <person name="Holzer A.S."/>
            <person name="Bass D."/>
            <person name="Burki F."/>
        </authorList>
    </citation>
    <scope>NUCLEOTIDE SEQUENCE [LARGE SCALE GENOMIC DNA]</scope>
    <source>
        <strain evidence="3">20-A016</strain>
    </source>
</reference>
<feature type="non-terminal residue" evidence="3">
    <location>
        <position position="1"/>
    </location>
</feature>
<evidence type="ECO:0000256" key="1">
    <source>
        <dbReference type="ARBA" id="ARBA00006545"/>
    </source>
</evidence>
<evidence type="ECO:0000256" key="2">
    <source>
        <dbReference type="SAM" id="MobiDB-lite"/>
    </source>
</evidence>
<dbReference type="InterPro" id="IPR026847">
    <property type="entry name" value="VPS13"/>
</dbReference>
<comment type="similarity">
    <text evidence="1">Belongs to the VPS13 family.</text>
</comment>
<dbReference type="PANTHER" id="PTHR16166:SF93">
    <property type="entry name" value="INTERMEMBRANE LIPID TRANSFER PROTEIN VPS13"/>
    <property type="match status" value="1"/>
</dbReference>
<evidence type="ECO:0000313" key="3">
    <source>
        <dbReference type="EMBL" id="MES1923285.1"/>
    </source>
</evidence>
<dbReference type="PANTHER" id="PTHR16166">
    <property type="entry name" value="VACUOLAR PROTEIN SORTING-ASSOCIATED PROTEIN VPS13"/>
    <property type="match status" value="1"/>
</dbReference>